<keyword evidence="3" id="KW-0012">Acyltransferase</keyword>
<dbReference type="AlphaFoldDB" id="A0A5Q4YTE2"/>
<dbReference type="EMBL" id="LR699553">
    <property type="protein sequence ID" value="VVD29011.1"/>
    <property type="molecule type" value="Genomic_DNA"/>
</dbReference>
<evidence type="ECO:0000256" key="1">
    <source>
        <dbReference type="SAM" id="SignalP"/>
    </source>
</evidence>
<dbReference type="PRINTS" id="PR00412">
    <property type="entry name" value="EPOXHYDRLASE"/>
</dbReference>
<reference evidence="3 4" key="1">
    <citation type="submission" date="2019-08" db="EMBL/GenBank/DDBJ databases">
        <authorList>
            <person name="Herpell B J."/>
        </authorList>
    </citation>
    <scope>NUCLEOTIDE SEQUENCE [LARGE SCALE GENOMIC DNA]</scope>
    <source>
        <strain evidence="4">Msb3</strain>
    </source>
</reference>
<dbReference type="PRINTS" id="PR00111">
    <property type="entry name" value="ABHYDROLASE"/>
</dbReference>
<protein>
    <submittedName>
        <fullName evidence="3">Putative hydrolase or acyltransferase of alpha/beta superfamily</fullName>
    </submittedName>
</protein>
<organism evidence="3 4">
    <name type="scientific">Paraburkholderia dioscoreae</name>
    <dbReference type="NCBI Taxonomy" id="2604047"/>
    <lineage>
        <taxon>Bacteria</taxon>
        <taxon>Pseudomonadati</taxon>
        <taxon>Pseudomonadota</taxon>
        <taxon>Betaproteobacteria</taxon>
        <taxon>Burkholderiales</taxon>
        <taxon>Burkholderiaceae</taxon>
        <taxon>Paraburkholderia</taxon>
    </lineage>
</organism>
<dbReference type="RefSeq" id="WP_165186242.1">
    <property type="nucleotide sequence ID" value="NZ_LR699553.1"/>
</dbReference>
<dbReference type="InterPro" id="IPR051340">
    <property type="entry name" value="Haloalkane_dehalogenase"/>
</dbReference>
<dbReference type="PANTHER" id="PTHR42977">
    <property type="entry name" value="HYDROLASE-RELATED"/>
    <property type="match status" value="1"/>
</dbReference>
<evidence type="ECO:0000313" key="3">
    <source>
        <dbReference type="EMBL" id="VVD29011.1"/>
    </source>
</evidence>
<accession>A0A5Q4YTE2</accession>
<dbReference type="Proteomes" id="UP000325811">
    <property type="component" value="Chromosome I"/>
</dbReference>
<feature type="domain" description="AB hydrolase-1" evidence="2">
    <location>
        <begin position="54"/>
        <end position="295"/>
    </location>
</feature>
<evidence type="ECO:0000259" key="2">
    <source>
        <dbReference type="Pfam" id="PF00561"/>
    </source>
</evidence>
<dbReference type="InterPro" id="IPR000073">
    <property type="entry name" value="AB_hydrolase_1"/>
</dbReference>
<dbReference type="PANTHER" id="PTHR42977:SF1">
    <property type="entry name" value="BLR6576 PROTEIN"/>
    <property type="match status" value="1"/>
</dbReference>
<feature type="signal peptide" evidence="1">
    <location>
        <begin position="1"/>
        <end position="21"/>
    </location>
</feature>
<dbReference type="InterPro" id="IPR029058">
    <property type="entry name" value="AB_hydrolase_fold"/>
</dbReference>
<dbReference type="InterPro" id="IPR000639">
    <property type="entry name" value="Epox_hydrolase-like"/>
</dbReference>
<dbReference type="GO" id="GO:0004301">
    <property type="term" value="F:epoxide hydrolase activity"/>
    <property type="evidence" value="ECO:0007669"/>
    <property type="project" value="TreeGrafter"/>
</dbReference>
<feature type="chain" id="PRO_5024902512" evidence="1">
    <location>
        <begin position="22"/>
        <end position="326"/>
    </location>
</feature>
<sequence length="326" mass="36114">MKARILLAAAVALMTSHAVQAAPLESISSTTSYHPVTVDGIRIFYREAGPKDAPTIVLLHGFPSSSREFDPLIPLLAAHYHLIAPDFPGFGQSDAPSPTAYTYTFDHLARTTSELLDQIGVSRYSLYLHDYGGPVGFRIMVAHPERVQTLVIQNANAYREGLGVKWTGIAQYWADPKAHPEVLDTFISFAATEQRHTAGTLHPERYDPDTWTDEYAHLSQSGQREIQGALLYDYRTNVASYPAWQAWLREHKPPTLVVWGKNDPSFIAPGAEAYGRDLPRAEIHLLDAGHFAFDEQVDEIAGLMLDFLKKTATDRSPDAAASFVLP</sequence>
<keyword evidence="3" id="KW-0808">Transferase</keyword>
<gene>
    <name evidence="3" type="ORF">PDMSB3_2555</name>
</gene>
<dbReference type="Pfam" id="PF00561">
    <property type="entry name" value="Abhydrolase_1"/>
    <property type="match status" value="1"/>
</dbReference>
<evidence type="ECO:0000313" key="4">
    <source>
        <dbReference type="Proteomes" id="UP000325811"/>
    </source>
</evidence>
<proteinExistence type="predicted"/>
<name>A0A5Q4YTE2_9BURK</name>
<keyword evidence="3" id="KW-0378">Hydrolase</keyword>
<keyword evidence="4" id="KW-1185">Reference proteome</keyword>
<dbReference type="KEGG" id="pdio:PDMSB3_2555"/>
<dbReference type="Gene3D" id="3.40.50.1820">
    <property type="entry name" value="alpha/beta hydrolase"/>
    <property type="match status" value="1"/>
</dbReference>
<dbReference type="SUPFAM" id="SSF53474">
    <property type="entry name" value="alpha/beta-Hydrolases"/>
    <property type="match status" value="1"/>
</dbReference>
<keyword evidence="1" id="KW-0732">Signal</keyword>
<dbReference type="GO" id="GO:0016746">
    <property type="term" value="F:acyltransferase activity"/>
    <property type="evidence" value="ECO:0007669"/>
    <property type="project" value="UniProtKB-KW"/>
</dbReference>